<keyword evidence="3" id="KW-1185">Reference proteome</keyword>
<dbReference type="EMBL" id="JARIHO010000005">
    <property type="protein sequence ID" value="KAJ7361190.1"/>
    <property type="molecule type" value="Genomic_DNA"/>
</dbReference>
<reference evidence="2" key="1">
    <citation type="submission" date="2023-03" db="EMBL/GenBank/DDBJ databases">
        <title>Massive genome expansion in bonnet fungi (Mycena s.s.) driven by repeated elements and novel gene families across ecological guilds.</title>
        <authorList>
            <consortium name="Lawrence Berkeley National Laboratory"/>
            <person name="Harder C.B."/>
            <person name="Miyauchi S."/>
            <person name="Viragh M."/>
            <person name="Kuo A."/>
            <person name="Thoen E."/>
            <person name="Andreopoulos B."/>
            <person name="Lu D."/>
            <person name="Skrede I."/>
            <person name="Drula E."/>
            <person name="Henrissat B."/>
            <person name="Morin E."/>
            <person name="Kohler A."/>
            <person name="Barry K."/>
            <person name="LaButti K."/>
            <person name="Morin E."/>
            <person name="Salamov A."/>
            <person name="Lipzen A."/>
            <person name="Mereny Z."/>
            <person name="Hegedus B."/>
            <person name="Baldrian P."/>
            <person name="Stursova M."/>
            <person name="Weitz H."/>
            <person name="Taylor A."/>
            <person name="Grigoriev I.V."/>
            <person name="Nagy L.G."/>
            <person name="Martin F."/>
            <person name="Kauserud H."/>
        </authorList>
    </citation>
    <scope>NUCLEOTIDE SEQUENCE</scope>
    <source>
        <strain evidence="2">CBHHK002</strain>
    </source>
</reference>
<comment type="caution">
    <text evidence="2">The sequence shown here is derived from an EMBL/GenBank/DDBJ whole genome shotgun (WGS) entry which is preliminary data.</text>
</comment>
<evidence type="ECO:0000313" key="2">
    <source>
        <dbReference type="EMBL" id="KAJ7361190.1"/>
    </source>
</evidence>
<gene>
    <name evidence="2" type="ORF">DFH08DRAFT_367556</name>
</gene>
<accession>A0AAD7AK93</accession>
<feature type="chain" id="PRO_5042223632" evidence="1">
    <location>
        <begin position="22"/>
        <end position="391"/>
    </location>
</feature>
<organism evidence="2 3">
    <name type="scientific">Mycena albidolilacea</name>
    <dbReference type="NCBI Taxonomy" id="1033008"/>
    <lineage>
        <taxon>Eukaryota</taxon>
        <taxon>Fungi</taxon>
        <taxon>Dikarya</taxon>
        <taxon>Basidiomycota</taxon>
        <taxon>Agaricomycotina</taxon>
        <taxon>Agaricomycetes</taxon>
        <taxon>Agaricomycetidae</taxon>
        <taxon>Agaricales</taxon>
        <taxon>Marasmiineae</taxon>
        <taxon>Mycenaceae</taxon>
        <taxon>Mycena</taxon>
    </lineage>
</organism>
<dbReference type="AlphaFoldDB" id="A0AAD7AK93"/>
<feature type="signal peptide" evidence="1">
    <location>
        <begin position="1"/>
        <end position="21"/>
    </location>
</feature>
<keyword evidence="1" id="KW-0732">Signal</keyword>
<protein>
    <submittedName>
        <fullName evidence="2">Uncharacterized protein</fullName>
    </submittedName>
</protein>
<proteinExistence type="predicted"/>
<name>A0AAD7AK93_9AGAR</name>
<evidence type="ECO:0000313" key="3">
    <source>
        <dbReference type="Proteomes" id="UP001218218"/>
    </source>
</evidence>
<sequence>MIFPKIYSALFLALAVNLGQANLPDSCFPVPECNATTPVACRATSCSNQTFFSPANSELSEGTYIAASLAGALQLMDYLDAHPAINVTNLLISDSTTEDLATDFGYGETTYEFLDRDKKTGKPKVDNRPINRNISRTLGQTILDLDAVSSRIIDRVAPSLESLVYLNYIRIWDEFGRAETPDNRIRNVLDRDFPRLTHLTLRDREWSFQNLPGRRTFLRSVPSLTHFHVVSNPYLPMQTTLSVVRQSVPNATHIRFSGDFPKEFSKTPMFLVQWARALVDGFGRSTPPIVIVQPDFSPSLHRGRKCGNPRLGYHCLLSRLARNNNLHLGLPPTEDFGKYGDTYESSRLFPLSRAIAELEDRLLDGEGEWAVPSKNDTLDYAQSSLRHCSGY</sequence>
<dbReference type="Proteomes" id="UP001218218">
    <property type="component" value="Unassembled WGS sequence"/>
</dbReference>
<evidence type="ECO:0000256" key="1">
    <source>
        <dbReference type="SAM" id="SignalP"/>
    </source>
</evidence>